<evidence type="ECO:0000256" key="8">
    <source>
        <dbReference type="ARBA" id="ARBA00056337"/>
    </source>
</evidence>
<evidence type="ECO:0000313" key="9">
    <source>
        <dbReference type="EMBL" id="GFF18112.1"/>
    </source>
</evidence>
<reference evidence="9 10" key="1">
    <citation type="submission" date="2020-01" db="EMBL/GenBank/DDBJ databases">
        <title>Aspergillus terreus IFO 6365 whole genome shotgun sequence.</title>
        <authorList>
            <person name="Kanamasa S."/>
            <person name="Takahashi H."/>
        </authorList>
    </citation>
    <scope>NUCLEOTIDE SEQUENCE [LARGE SCALE GENOMIC DNA]</scope>
    <source>
        <strain evidence="9 10">IFO 6365</strain>
    </source>
</reference>
<proteinExistence type="inferred from homology"/>
<dbReference type="HAMAP" id="MF_00114">
    <property type="entry name" value="DeoC_type1"/>
    <property type="match status" value="1"/>
</dbReference>
<evidence type="ECO:0000313" key="10">
    <source>
        <dbReference type="Proteomes" id="UP000452235"/>
    </source>
</evidence>
<dbReference type="PANTHER" id="PTHR10889">
    <property type="entry name" value="DEOXYRIBOSE-PHOSPHATE ALDOLASE"/>
    <property type="match status" value="1"/>
</dbReference>
<dbReference type="GO" id="GO:0046386">
    <property type="term" value="P:deoxyribose phosphate catabolic process"/>
    <property type="evidence" value="ECO:0007669"/>
    <property type="project" value="UniProtKB-UniPathway"/>
</dbReference>
<dbReference type="GO" id="GO:0004139">
    <property type="term" value="F:deoxyribose-phosphate aldolase activity"/>
    <property type="evidence" value="ECO:0007669"/>
    <property type="project" value="UniProtKB-EC"/>
</dbReference>
<protein>
    <recommendedName>
        <fullName evidence="2">deoxyribose-phosphate aldolase</fullName>
        <ecNumber evidence="2">4.1.2.4</ecNumber>
    </recommendedName>
    <alternativeName>
        <fullName evidence="6">2-deoxy-D-ribose 5-phosphate aldolase</fullName>
    </alternativeName>
</protein>
<dbReference type="SUPFAM" id="SSF51569">
    <property type="entry name" value="Aldolase"/>
    <property type="match status" value="1"/>
</dbReference>
<name>A0A5M3Z5J3_ASPTE</name>
<dbReference type="OrthoDB" id="70823at2759"/>
<keyword evidence="3" id="KW-0963">Cytoplasm</keyword>
<dbReference type="UniPathway" id="UPA00002">
    <property type="reaction ID" value="UER00468"/>
</dbReference>
<dbReference type="VEuPathDB" id="FungiDB:ATEG_06305"/>
<dbReference type="InterPro" id="IPR028581">
    <property type="entry name" value="DeoC_typeI"/>
</dbReference>
<dbReference type="CDD" id="cd00959">
    <property type="entry name" value="DeoC"/>
    <property type="match status" value="1"/>
</dbReference>
<dbReference type="InterPro" id="IPR013785">
    <property type="entry name" value="Aldolase_TIM"/>
</dbReference>
<keyword evidence="5" id="KW-0704">Schiff base</keyword>
<dbReference type="AlphaFoldDB" id="A0A5M3Z5J3"/>
<dbReference type="EC" id="4.1.2.4" evidence="2"/>
<comment type="similarity">
    <text evidence="1">Belongs to the DeoC/FbaB aldolase family. DeoC type 1 subfamily.</text>
</comment>
<sequence length="347" mass="37709">MPANTITVSLPQLAKMIDHSLLHPTMTDADIIAGLKIAKEHNVATACVKPYITPLALKELAGSDVLVCPVIGFPHGNSTTEIKVAEATAAAKAGGKEIDMVVNVGKALGGDWDYVNEEIRQINDAVTANDAILKVIFENDYLQPEHIVRLCEICTQIGVAFVKTSTGYGFVKQQDGSYNYRGATVKDLKLMREVSGEKVQIKAAGGVRTLDDLLHVMSLGVTRIGATATVAILEEAERRGIGKQPVECPAMFVSGRDIQWGLAKTWDEELAKIGALRPSTIDGVEVLAQSYQFIQGIAPWHLFDPDILKIRSEELLQEARKQAAEGLDKYLKDCCFNDGPEGFFSLD</sequence>
<evidence type="ECO:0000256" key="3">
    <source>
        <dbReference type="ARBA" id="ARBA00022490"/>
    </source>
</evidence>
<evidence type="ECO:0000256" key="1">
    <source>
        <dbReference type="ARBA" id="ARBA00010936"/>
    </source>
</evidence>
<evidence type="ECO:0000256" key="5">
    <source>
        <dbReference type="ARBA" id="ARBA00023270"/>
    </source>
</evidence>
<comment type="caution">
    <text evidence="9">The sequence shown here is derived from an EMBL/GenBank/DDBJ whole genome shotgun (WGS) entry which is preliminary data.</text>
</comment>
<dbReference type="Proteomes" id="UP000452235">
    <property type="component" value="Unassembled WGS sequence"/>
</dbReference>
<dbReference type="Gene3D" id="3.20.20.70">
    <property type="entry name" value="Aldolase class I"/>
    <property type="match status" value="1"/>
</dbReference>
<dbReference type="InterPro" id="IPR011343">
    <property type="entry name" value="DeoC"/>
</dbReference>
<gene>
    <name evidence="9" type="ORF">ATEIFO6365_0008005300</name>
</gene>
<evidence type="ECO:0000256" key="2">
    <source>
        <dbReference type="ARBA" id="ARBA00012515"/>
    </source>
</evidence>
<dbReference type="EMBL" id="BLJY01000008">
    <property type="protein sequence ID" value="GFF18112.1"/>
    <property type="molecule type" value="Genomic_DNA"/>
</dbReference>
<comment type="catalytic activity">
    <reaction evidence="7">
        <text>2-deoxy-D-ribose 5-phosphate = D-glyceraldehyde 3-phosphate + acetaldehyde</text>
        <dbReference type="Rhea" id="RHEA:12821"/>
        <dbReference type="ChEBI" id="CHEBI:15343"/>
        <dbReference type="ChEBI" id="CHEBI:59776"/>
        <dbReference type="ChEBI" id="CHEBI:62877"/>
        <dbReference type="EC" id="4.1.2.4"/>
    </reaction>
</comment>
<dbReference type="SMART" id="SM01133">
    <property type="entry name" value="DeoC"/>
    <property type="match status" value="1"/>
</dbReference>
<dbReference type="InterPro" id="IPR002915">
    <property type="entry name" value="DeoC/FbaB/LacD_aldolase"/>
</dbReference>
<keyword evidence="4" id="KW-0456">Lyase</keyword>
<dbReference type="GO" id="GO:0009264">
    <property type="term" value="P:deoxyribonucleotide catabolic process"/>
    <property type="evidence" value="ECO:0007669"/>
    <property type="project" value="InterPro"/>
</dbReference>
<dbReference type="FunFam" id="3.20.20.70:FF:000198">
    <property type="entry name" value="Deoxyribose-phosphate aldolase"/>
    <property type="match status" value="1"/>
</dbReference>
<dbReference type="NCBIfam" id="TIGR00126">
    <property type="entry name" value="deoC"/>
    <property type="match status" value="1"/>
</dbReference>
<organism evidence="9 10">
    <name type="scientific">Aspergillus terreus</name>
    <dbReference type="NCBI Taxonomy" id="33178"/>
    <lineage>
        <taxon>Eukaryota</taxon>
        <taxon>Fungi</taxon>
        <taxon>Dikarya</taxon>
        <taxon>Ascomycota</taxon>
        <taxon>Pezizomycotina</taxon>
        <taxon>Eurotiomycetes</taxon>
        <taxon>Eurotiomycetidae</taxon>
        <taxon>Eurotiales</taxon>
        <taxon>Aspergillaceae</taxon>
        <taxon>Aspergillus</taxon>
        <taxon>Aspergillus subgen. Circumdati</taxon>
    </lineage>
</organism>
<dbReference type="GO" id="GO:0016052">
    <property type="term" value="P:carbohydrate catabolic process"/>
    <property type="evidence" value="ECO:0007669"/>
    <property type="project" value="TreeGrafter"/>
</dbReference>
<accession>A0A5M3Z5J3</accession>
<dbReference type="PANTHER" id="PTHR10889:SF1">
    <property type="entry name" value="DEOXYRIBOSE-PHOSPHATE ALDOLASE"/>
    <property type="match status" value="1"/>
</dbReference>
<evidence type="ECO:0000256" key="4">
    <source>
        <dbReference type="ARBA" id="ARBA00023239"/>
    </source>
</evidence>
<evidence type="ECO:0000256" key="7">
    <source>
        <dbReference type="ARBA" id="ARBA00048791"/>
    </source>
</evidence>
<evidence type="ECO:0000256" key="6">
    <source>
        <dbReference type="ARBA" id="ARBA00032755"/>
    </source>
</evidence>
<keyword evidence="10" id="KW-1185">Reference proteome</keyword>
<dbReference type="GO" id="GO:0005737">
    <property type="term" value="C:cytoplasm"/>
    <property type="evidence" value="ECO:0007669"/>
    <property type="project" value="InterPro"/>
</dbReference>
<dbReference type="Pfam" id="PF01791">
    <property type="entry name" value="DeoC"/>
    <property type="match status" value="1"/>
</dbReference>
<comment type="function">
    <text evidence="8">Catalyzes a reversible aldol reaction between acetaldehyde and D-glyceraldehyde 3-phosphate to generate 2-deoxy-D-ribose 5-phosphate.</text>
</comment>